<accession>A0A934NT55</accession>
<gene>
    <name evidence="3" type="ORF">JGU71_18270</name>
</gene>
<feature type="signal peptide" evidence="2">
    <location>
        <begin position="1"/>
        <end position="21"/>
    </location>
</feature>
<name>A0A934NT55_9NOCA</name>
<protein>
    <recommendedName>
        <fullName evidence="5">Secreted protein</fullName>
    </recommendedName>
</protein>
<organism evidence="3 4">
    <name type="scientific">Antrihabitans stalagmiti</name>
    <dbReference type="NCBI Taxonomy" id="2799499"/>
    <lineage>
        <taxon>Bacteria</taxon>
        <taxon>Bacillati</taxon>
        <taxon>Actinomycetota</taxon>
        <taxon>Actinomycetes</taxon>
        <taxon>Mycobacteriales</taxon>
        <taxon>Nocardiaceae</taxon>
        <taxon>Antrihabitans</taxon>
    </lineage>
</organism>
<evidence type="ECO:0000313" key="4">
    <source>
        <dbReference type="Proteomes" id="UP000655868"/>
    </source>
</evidence>
<proteinExistence type="predicted"/>
<dbReference type="RefSeq" id="WP_199705688.1">
    <property type="nucleotide sequence ID" value="NZ_JAEMNV010000005.1"/>
</dbReference>
<keyword evidence="2" id="KW-0732">Signal</keyword>
<sequence length="311" mass="32211">MNTAQKIAGFTAGLAVIFAAALGTGAVVGPTDSPAPAHTPGTHPEELPAEAASPDSAPGGLMVTDSRYTLQLETPQTPTGTDVSLRFRIVDPAGTPLTRYAASHGKQLHLIVVRRDMVGYQHVHPVLDPAGIWSVPLDLTRAGTYRVFADFTPEGGEGLTLGADLHVAGTFDPQPLPAATGTIEIDGYTVTLHGNLVPGQASKLTLSVTKDGRPVTDLQPYLGAYGHLVALRSADLAYLHVHPDGHPGDGVTAAGPTIDFYATTPSVGDYRLFLDFQHAGVVRTAEFTLSAAGLSAEGSPAPEPAMAGHGH</sequence>
<evidence type="ECO:0008006" key="5">
    <source>
        <dbReference type="Google" id="ProtNLM"/>
    </source>
</evidence>
<feature type="region of interest" description="Disordered" evidence="1">
    <location>
        <begin position="31"/>
        <end position="60"/>
    </location>
</feature>
<comment type="caution">
    <text evidence="3">The sequence shown here is derived from an EMBL/GenBank/DDBJ whole genome shotgun (WGS) entry which is preliminary data.</text>
</comment>
<dbReference type="Proteomes" id="UP000655868">
    <property type="component" value="Unassembled WGS sequence"/>
</dbReference>
<reference evidence="3" key="1">
    <citation type="submission" date="2020-12" db="EMBL/GenBank/DDBJ databases">
        <title>Antrihabitans popcorni sp. nov. and Antrihabitans auranticaus sp. nov., isolated from a larva cave.</title>
        <authorList>
            <person name="Lee S.D."/>
            <person name="Kim I.S."/>
        </authorList>
    </citation>
    <scope>NUCLEOTIDE SEQUENCE</scope>
    <source>
        <strain evidence="3">YC3-6</strain>
    </source>
</reference>
<dbReference type="AlphaFoldDB" id="A0A934NT55"/>
<keyword evidence="4" id="KW-1185">Reference proteome</keyword>
<dbReference type="EMBL" id="JAEMNV010000005">
    <property type="protein sequence ID" value="MBJ8340834.1"/>
    <property type="molecule type" value="Genomic_DNA"/>
</dbReference>
<feature type="chain" id="PRO_5039592852" description="Secreted protein" evidence="2">
    <location>
        <begin position="22"/>
        <end position="311"/>
    </location>
</feature>
<evidence type="ECO:0000256" key="1">
    <source>
        <dbReference type="SAM" id="MobiDB-lite"/>
    </source>
</evidence>
<evidence type="ECO:0000313" key="3">
    <source>
        <dbReference type="EMBL" id="MBJ8340834.1"/>
    </source>
</evidence>
<evidence type="ECO:0000256" key="2">
    <source>
        <dbReference type="SAM" id="SignalP"/>
    </source>
</evidence>